<dbReference type="GeneID" id="4600641"/>
<dbReference type="GO" id="GO:0015833">
    <property type="term" value="P:peptide transport"/>
    <property type="evidence" value="ECO:0007669"/>
    <property type="project" value="TreeGrafter"/>
</dbReference>
<dbReference type="EnsemblBacteria" id="ABL77559">
    <property type="protein sequence ID" value="ABL77559"/>
    <property type="gene ID" value="Tpen_0149"/>
</dbReference>
<evidence type="ECO:0000256" key="3">
    <source>
        <dbReference type="ARBA" id="ARBA00022729"/>
    </source>
</evidence>
<dbReference type="InterPro" id="IPR000914">
    <property type="entry name" value="SBP_5_dom"/>
</dbReference>
<dbReference type="OrthoDB" id="194307at2157"/>
<evidence type="ECO:0000256" key="1">
    <source>
        <dbReference type="ARBA" id="ARBA00005695"/>
    </source>
</evidence>
<protein>
    <submittedName>
        <fullName evidence="6">Solute binding protein-like protein</fullName>
    </submittedName>
</protein>
<dbReference type="SUPFAM" id="SSF53850">
    <property type="entry name" value="Periplasmic binding protein-like II"/>
    <property type="match status" value="1"/>
</dbReference>
<keyword evidence="2" id="KW-0813">Transport</keyword>
<reference evidence="7" key="1">
    <citation type="journal article" date="2008" name="J. Bacteriol.">
        <title>Genome sequence of Thermofilum pendens reveals an exceptional loss of biosynthetic pathways without genome reduction.</title>
        <authorList>
            <person name="Anderson I."/>
            <person name="Rodriguez J."/>
            <person name="Susanti D."/>
            <person name="Porat I."/>
            <person name="Reich C."/>
            <person name="Ulrich L.E."/>
            <person name="Elkins J.G."/>
            <person name="Mavromatis K."/>
            <person name="Lykidis A."/>
            <person name="Kim E."/>
            <person name="Thompson L.S."/>
            <person name="Nolan M."/>
            <person name="Land M."/>
            <person name="Copeland A."/>
            <person name="Lapidus A."/>
            <person name="Lucas S."/>
            <person name="Detter C."/>
            <person name="Zhulin I.B."/>
            <person name="Olsen G.J."/>
            <person name="Whitman W."/>
            <person name="Mukhopadhyay B."/>
            <person name="Bristow J."/>
            <person name="Kyrpides N."/>
        </authorList>
    </citation>
    <scope>NUCLEOTIDE SEQUENCE [LARGE SCALE GENOMIC DNA]</scope>
    <source>
        <strain evidence="7">DSM 2475 / Hrk 5</strain>
    </source>
</reference>
<dbReference type="STRING" id="368408.Tpen_0149"/>
<proteinExistence type="inferred from homology"/>
<keyword evidence="3" id="KW-0732">Signal</keyword>
<accession>A1RWH9</accession>
<dbReference type="KEGG" id="tpe:Tpen_0149"/>
<dbReference type="Proteomes" id="UP000000641">
    <property type="component" value="Chromosome"/>
</dbReference>
<dbReference type="eggNOG" id="arCOG01672">
    <property type="taxonomic scope" value="Archaea"/>
</dbReference>
<keyword evidence="4" id="KW-1133">Transmembrane helix</keyword>
<sequence>MNTKLSLLLVALLVAAFLAPLLSAQPQPLQGPWVDEVSFLKEGDPAKVMDMIAKGDVQVYFSDVRVDAAIAQRLKTDPNINYKYAFGLYFELTFNPVGPEFPKTGKLNPFSVPRIREAMNYIVDRNYIVNEIMLGFAVPKWLPLISQFPEYAKLADTVKLLEAQYSYNFEKGKEIIFEEMAKLGATYKDGKWYYKGEPVVIKFLIRTEDQRRRIGDYVADQLEKLGFTVERMYKTAREASPIWIRGNPADGQWHIYTGGWITTAVSRDDSSVWGYFYTPLGRPEPLWQAYKPDPVFMDIATRLWNGQFKTIEERQELMAKAAVLALKDSVRVWLVDQIVPYIYSKKVDLAADLSGGFSSPISLRTLRYVDKAGGSVKAAMREVLVEPWNPVAGTNWVYDAVLIGATQGYAFLISPYTGLPLPERAVSAEVYALKGTPTTSSSDWCKLTFVDKVEVPADAWYSYDVKNNKVVTAGEAGVKNAQFKIVVSYGDVIGKIKYHDGTTMSLADWVIGWPLTFARVDPSSPLYDESAVPSFQAWRSYFIAWRFVSTSPLVIEYYVNYTSPDVELIVSGFAGWPNFPWHALAIGIRAEEKGLLAFSADKADKMKVEWMNYIGGPSLDILSKMLDEALAEGYIPFKDFMSKYVSVDEAKARYNALKSWYAAHKHFWVGDGPYYLDTADYNAHVAVLKANRNYPDKSDRWAWLATPPIPEVAVRPPDNVVPGLEAVFTIQVTYKGQPYPNKRMDFVKFLVLDPAGNVLAKGSATPTAEGVWQAKLSPEDTGKLTPGPYRIMVIALSKDVASPAIKESPFTVIPQIAYFQTMVAGIRGQLESRIAGVETGVSEVRGKISDIANSVSSLQGTVNTVLALSVLSLIIAVVAVFLALRKPKAETAQKQ</sequence>
<feature type="transmembrane region" description="Helical" evidence="4">
    <location>
        <begin position="865"/>
        <end position="884"/>
    </location>
</feature>
<dbReference type="GO" id="GO:1904680">
    <property type="term" value="F:peptide transmembrane transporter activity"/>
    <property type="evidence" value="ECO:0007669"/>
    <property type="project" value="TreeGrafter"/>
</dbReference>
<evidence type="ECO:0000256" key="2">
    <source>
        <dbReference type="ARBA" id="ARBA00022448"/>
    </source>
</evidence>
<dbReference type="Gene3D" id="3.10.105.10">
    <property type="entry name" value="Dipeptide-binding Protein, Domain 3"/>
    <property type="match status" value="1"/>
</dbReference>
<comment type="similarity">
    <text evidence="1">Belongs to the bacterial solute-binding protein 5 family.</text>
</comment>
<feature type="domain" description="Solute-binding protein family 5" evidence="5">
    <location>
        <begin position="32"/>
        <end position="277"/>
    </location>
</feature>
<evidence type="ECO:0000313" key="7">
    <source>
        <dbReference type="Proteomes" id="UP000000641"/>
    </source>
</evidence>
<organism evidence="6 7">
    <name type="scientific">Thermofilum pendens (strain DSM 2475 / Hrk 5)</name>
    <dbReference type="NCBI Taxonomy" id="368408"/>
    <lineage>
        <taxon>Archaea</taxon>
        <taxon>Thermoproteota</taxon>
        <taxon>Thermoprotei</taxon>
        <taxon>Thermofilales</taxon>
        <taxon>Thermofilaceae</taxon>
        <taxon>Thermofilum</taxon>
    </lineage>
</organism>
<keyword evidence="4" id="KW-0812">Transmembrane</keyword>
<keyword evidence="4" id="KW-0472">Membrane</keyword>
<dbReference type="Pfam" id="PF00496">
    <property type="entry name" value="SBP_bac_5"/>
    <property type="match status" value="1"/>
</dbReference>
<gene>
    <name evidence="6" type="ordered locus">Tpen_0149</name>
</gene>
<name>A1RWH9_THEPD</name>
<dbReference type="AlphaFoldDB" id="A1RWH9"/>
<evidence type="ECO:0000256" key="4">
    <source>
        <dbReference type="SAM" id="Phobius"/>
    </source>
</evidence>
<evidence type="ECO:0000259" key="5">
    <source>
        <dbReference type="Pfam" id="PF00496"/>
    </source>
</evidence>
<dbReference type="HOGENOM" id="CLU_010991_1_0_2"/>
<dbReference type="InterPro" id="IPR039424">
    <property type="entry name" value="SBP_5"/>
</dbReference>
<keyword evidence="7" id="KW-1185">Reference proteome</keyword>
<evidence type="ECO:0000313" key="6">
    <source>
        <dbReference type="EMBL" id="ABL77559.1"/>
    </source>
</evidence>
<dbReference type="PANTHER" id="PTHR30290:SF9">
    <property type="entry name" value="OLIGOPEPTIDE-BINDING PROTEIN APPA"/>
    <property type="match status" value="1"/>
</dbReference>
<dbReference type="PANTHER" id="PTHR30290">
    <property type="entry name" value="PERIPLASMIC BINDING COMPONENT OF ABC TRANSPORTER"/>
    <property type="match status" value="1"/>
</dbReference>
<dbReference type="EMBL" id="CP000505">
    <property type="protein sequence ID" value="ABL77559.1"/>
    <property type="molecule type" value="Genomic_DNA"/>
</dbReference>
<dbReference type="RefSeq" id="WP_011751824.1">
    <property type="nucleotide sequence ID" value="NC_008698.1"/>
</dbReference>